<dbReference type="InterPro" id="IPR010468">
    <property type="entry name" value="HSL_N"/>
</dbReference>
<evidence type="ECO:0000313" key="2">
    <source>
        <dbReference type="Proteomes" id="UP000046393"/>
    </source>
</evidence>
<protein>
    <submittedName>
        <fullName evidence="3">HSL_N domain-containing protein</fullName>
    </submittedName>
</protein>
<name>A0A0N5AQV4_9BILA</name>
<evidence type="ECO:0000259" key="1">
    <source>
        <dbReference type="Pfam" id="PF06350"/>
    </source>
</evidence>
<dbReference type="GO" id="GO:0005829">
    <property type="term" value="C:cytosol"/>
    <property type="evidence" value="ECO:0007669"/>
    <property type="project" value="TreeGrafter"/>
</dbReference>
<accession>A0A0N5AQV4</accession>
<dbReference type="WBParaSite" id="SMUV_0000707901-mRNA-1">
    <property type="protein sequence ID" value="SMUV_0000707901-mRNA-1"/>
    <property type="gene ID" value="SMUV_0000707901"/>
</dbReference>
<dbReference type="PANTHER" id="PTHR23025">
    <property type="entry name" value="TRIACYLGLYCEROL LIPASE"/>
    <property type="match status" value="1"/>
</dbReference>
<dbReference type="PANTHER" id="PTHR23025:SF3">
    <property type="entry name" value="HORMONE-SENSITIVE LIPASE"/>
    <property type="match status" value="1"/>
</dbReference>
<organism evidence="2 3">
    <name type="scientific">Syphacia muris</name>
    <dbReference type="NCBI Taxonomy" id="451379"/>
    <lineage>
        <taxon>Eukaryota</taxon>
        <taxon>Metazoa</taxon>
        <taxon>Ecdysozoa</taxon>
        <taxon>Nematoda</taxon>
        <taxon>Chromadorea</taxon>
        <taxon>Rhabditida</taxon>
        <taxon>Spirurina</taxon>
        <taxon>Oxyuridomorpha</taxon>
        <taxon>Oxyuroidea</taxon>
        <taxon>Oxyuridae</taxon>
        <taxon>Syphacia</taxon>
    </lineage>
</organism>
<sequence length="160" mass="17914">MVSVGEIKNDGAASSKSKIGERLSVKRSCLCDLLIKLAEDNANFFGHSTFPATYTKRLYESCSEIAISTKALIGLVNTVHGMAPRYDFDSCTPGNGFRSLVCITDIVVLHLISLLRSCSEKRHTLIFRSSYYCKEIEAYAAILRFFVLSLQQVLLHFLFF</sequence>
<dbReference type="STRING" id="451379.A0A0N5AQV4"/>
<evidence type="ECO:0000313" key="3">
    <source>
        <dbReference type="WBParaSite" id="SMUV_0000707901-mRNA-1"/>
    </source>
</evidence>
<dbReference type="GO" id="GO:0004806">
    <property type="term" value="F:triacylglycerol lipase activity"/>
    <property type="evidence" value="ECO:0007669"/>
    <property type="project" value="TreeGrafter"/>
</dbReference>
<reference evidence="3" key="1">
    <citation type="submission" date="2017-02" db="UniProtKB">
        <authorList>
            <consortium name="WormBaseParasite"/>
        </authorList>
    </citation>
    <scope>IDENTIFICATION</scope>
</reference>
<proteinExistence type="predicted"/>
<dbReference type="Pfam" id="PF06350">
    <property type="entry name" value="HSL_N"/>
    <property type="match status" value="1"/>
</dbReference>
<dbReference type="Proteomes" id="UP000046393">
    <property type="component" value="Unplaced"/>
</dbReference>
<dbReference type="GO" id="GO:0008203">
    <property type="term" value="P:cholesterol metabolic process"/>
    <property type="evidence" value="ECO:0007669"/>
    <property type="project" value="InterPro"/>
</dbReference>
<feature type="domain" description="Hormone-sensitive lipase N-terminal" evidence="1">
    <location>
        <begin position="31"/>
        <end position="152"/>
    </location>
</feature>
<dbReference type="GO" id="GO:0004771">
    <property type="term" value="F:sterol ester esterase activity"/>
    <property type="evidence" value="ECO:0007669"/>
    <property type="project" value="TreeGrafter"/>
</dbReference>
<dbReference type="GO" id="GO:0019433">
    <property type="term" value="P:triglyceride catabolic process"/>
    <property type="evidence" value="ECO:0007669"/>
    <property type="project" value="TreeGrafter"/>
</dbReference>
<dbReference type="AlphaFoldDB" id="A0A0N5AQV4"/>
<keyword evidence="2" id="KW-1185">Reference proteome</keyword>